<evidence type="ECO:0000313" key="4">
    <source>
        <dbReference type="Proteomes" id="UP001175271"/>
    </source>
</evidence>
<organism evidence="3 4">
    <name type="scientific">Steinernema hermaphroditum</name>
    <dbReference type="NCBI Taxonomy" id="289476"/>
    <lineage>
        <taxon>Eukaryota</taxon>
        <taxon>Metazoa</taxon>
        <taxon>Ecdysozoa</taxon>
        <taxon>Nematoda</taxon>
        <taxon>Chromadorea</taxon>
        <taxon>Rhabditida</taxon>
        <taxon>Tylenchina</taxon>
        <taxon>Panagrolaimomorpha</taxon>
        <taxon>Strongyloidoidea</taxon>
        <taxon>Steinernematidae</taxon>
        <taxon>Steinernema</taxon>
    </lineage>
</organism>
<reference evidence="3" key="1">
    <citation type="submission" date="2023-06" db="EMBL/GenBank/DDBJ databases">
        <title>Genomic analysis of the entomopathogenic nematode Steinernema hermaphroditum.</title>
        <authorList>
            <person name="Schwarz E.M."/>
            <person name="Heppert J.K."/>
            <person name="Baniya A."/>
            <person name="Schwartz H.T."/>
            <person name="Tan C.-H."/>
            <person name="Antoshechkin I."/>
            <person name="Sternberg P.W."/>
            <person name="Goodrich-Blair H."/>
            <person name="Dillman A.R."/>
        </authorList>
    </citation>
    <scope>NUCLEOTIDE SEQUENCE</scope>
    <source>
        <strain evidence="3">PS9179</strain>
        <tissue evidence="3">Whole animal</tissue>
    </source>
</reference>
<dbReference type="AlphaFoldDB" id="A0AA39GVF0"/>
<keyword evidence="2" id="KW-0812">Transmembrane</keyword>
<dbReference type="EMBL" id="JAUCMV010000005">
    <property type="protein sequence ID" value="KAK0393836.1"/>
    <property type="molecule type" value="Genomic_DNA"/>
</dbReference>
<evidence type="ECO:0000313" key="3">
    <source>
        <dbReference type="EMBL" id="KAK0393836.1"/>
    </source>
</evidence>
<proteinExistence type="predicted"/>
<sequence>MRNLQLAFCSIYGGFFLCWLYNSVKTGTDGFRKDTMALFGLLYFLWWSCYHPGCQLQSSNCRQLTDVSSIGGDDAGPLGTPQEEGKEDPPPLARRRRRRTSVELVTSNGRRVVIGPTAESGDGSGDDMDTPR</sequence>
<dbReference type="Proteomes" id="UP001175271">
    <property type="component" value="Unassembled WGS sequence"/>
</dbReference>
<comment type="caution">
    <text evidence="3">The sequence shown here is derived from an EMBL/GenBank/DDBJ whole genome shotgun (WGS) entry which is preliminary data.</text>
</comment>
<keyword evidence="4" id="KW-1185">Reference proteome</keyword>
<keyword evidence="2" id="KW-1133">Transmembrane helix</keyword>
<gene>
    <name evidence="3" type="ORF">QR680_000424</name>
</gene>
<evidence type="ECO:0000256" key="1">
    <source>
        <dbReference type="SAM" id="MobiDB-lite"/>
    </source>
</evidence>
<feature type="transmembrane region" description="Helical" evidence="2">
    <location>
        <begin position="6"/>
        <end position="24"/>
    </location>
</feature>
<accession>A0AA39GVF0</accession>
<protein>
    <submittedName>
        <fullName evidence="3">Uncharacterized protein</fullName>
    </submittedName>
</protein>
<evidence type="ECO:0000256" key="2">
    <source>
        <dbReference type="SAM" id="Phobius"/>
    </source>
</evidence>
<name>A0AA39GVF0_9BILA</name>
<keyword evidence="2" id="KW-0472">Membrane</keyword>
<feature type="region of interest" description="Disordered" evidence="1">
    <location>
        <begin position="72"/>
        <end position="132"/>
    </location>
</feature>